<accession>A0A6C2U8B3</accession>
<evidence type="ECO:0000256" key="2">
    <source>
        <dbReference type="ARBA" id="ARBA00022803"/>
    </source>
</evidence>
<dbReference type="PANTHER" id="PTHR45586">
    <property type="entry name" value="TPR REPEAT-CONTAINING PROTEIN PA4667"/>
    <property type="match status" value="1"/>
</dbReference>
<evidence type="ECO:0000313" key="5">
    <source>
        <dbReference type="Proteomes" id="UP000366872"/>
    </source>
</evidence>
<dbReference type="InterPro" id="IPR051012">
    <property type="entry name" value="CellSynth/LPSAsmb/PSIAsmb"/>
</dbReference>
<keyword evidence="5" id="KW-1185">Reference proteome</keyword>
<gene>
    <name evidence="4" type="ORF">PDESU_04231</name>
</gene>
<dbReference type="InterPro" id="IPR019734">
    <property type="entry name" value="TPR_rpt"/>
</dbReference>
<keyword evidence="1" id="KW-0677">Repeat</keyword>
<dbReference type="InterPro" id="IPR011990">
    <property type="entry name" value="TPR-like_helical_dom_sf"/>
</dbReference>
<name>A0A6C2U8B3_PONDE</name>
<sequence>MAEVRLEDAPQGVRAYYDKGIAAMERGNLEYAMDMFELALGIEPRLLQVRKLLRAAAVKKAKAHPPAKLAVAKAMPGLLKISSLIKKDALQAIAASEKLLRIDPLNLKFAKAQCDAAERAGLPEIGILTLGILADNAPPALAVLEPLAKFYRTTEQFDLEYKCREQISRLKPTDTEALKELKDSAARLTMGKAGWQKAESYRDVMRENATGTRDERELLLAKIEAEPGNLNYRTALADLLLRGKDYEQALSTLEQCQELAGAPDPQIEQKLLTAKELLLSSRLAEAEDADDREKVAELRKQLADMRMENTARQVERYPNDLQLKFDFGKLLFESGRHTEAIQQFQQAQRNPQRRTRALLYLAKAFKAKEQPAIAREQLENALAELPTLDETKKEVLYELGELCMASGDADQAEQCFRQIYAVDITYRDVAKKVEGNE</sequence>
<protein>
    <recommendedName>
        <fullName evidence="6">Beta-barrel assembly-enhancing protease</fullName>
    </recommendedName>
</protein>
<dbReference type="Gene3D" id="1.25.40.10">
    <property type="entry name" value="Tetratricopeptide repeat domain"/>
    <property type="match status" value="2"/>
</dbReference>
<evidence type="ECO:0000256" key="3">
    <source>
        <dbReference type="PROSITE-ProRule" id="PRU00339"/>
    </source>
</evidence>
<dbReference type="AlphaFoldDB" id="A0A6C2U8B3"/>
<reference evidence="4 5" key="1">
    <citation type="submission" date="2019-04" db="EMBL/GenBank/DDBJ databases">
        <authorList>
            <person name="Van Vliet M D."/>
        </authorList>
    </citation>
    <scope>NUCLEOTIDE SEQUENCE [LARGE SCALE GENOMIC DNA]</scope>
    <source>
        <strain evidence="4 5">F1</strain>
    </source>
</reference>
<dbReference type="Pfam" id="PF13181">
    <property type="entry name" value="TPR_8"/>
    <property type="match status" value="3"/>
</dbReference>
<dbReference type="EMBL" id="CAAHFG010000002">
    <property type="protein sequence ID" value="VGO15646.1"/>
    <property type="molecule type" value="Genomic_DNA"/>
</dbReference>
<dbReference type="SMART" id="SM00028">
    <property type="entry name" value="TPR"/>
    <property type="match status" value="5"/>
</dbReference>
<dbReference type="Proteomes" id="UP000366872">
    <property type="component" value="Unassembled WGS sequence"/>
</dbReference>
<evidence type="ECO:0008006" key="6">
    <source>
        <dbReference type="Google" id="ProtNLM"/>
    </source>
</evidence>
<dbReference type="RefSeq" id="WP_168442463.1">
    <property type="nucleotide sequence ID" value="NZ_CAAHFG010000002.1"/>
</dbReference>
<feature type="repeat" description="TPR" evidence="3">
    <location>
        <begin position="13"/>
        <end position="46"/>
    </location>
</feature>
<dbReference type="Pfam" id="PF13432">
    <property type="entry name" value="TPR_16"/>
    <property type="match status" value="1"/>
</dbReference>
<proteinExistence type="predicted"/>
<organism evidence="4 5">
    <name type="scientific">Pontiella desulfatans</name>
    <dbReference type="NCBI Taxonomy" id="2750659"/>
    <lineage>
        <taxon>Bacteria</taxon>
        <taxon>Pseudomonadati</taxon>
        <taxon>Kiritimatiellota</taxon>
        <taxon>Kiritimatiellia</taxon>
        <taxon>Kiritimatiellales</taxon>
        <taxon>Pontiellaceae</taxon>
        <taxon>Pontiella</taxon>
    </lineage>
</organism>
<dbReference type="SUPFAM" id="SSF48452">
    <property type="entry name" value="TPR-like"/>
    <property type="match status" value="2"/>
</dbReference>
<dbReference type="PROSITE" id="PS50005">
    <property type="entry name" value="TPR"/>
    <property type="match status" value="1"/>
</dbReference>
<keyword evidence="2 3" id="KW-0802">TPR repeat</keyword>
<evidence type="ECO:0000313" key="4">
    <source>
        <dbReference type="EMBL" id="VGO15646.1"/>
    </source>
</evidence>
<evidence type="ECO:0000256" key="1">
    <source>
        <dbReference type="ARBA" id="ARBA00022737"/>
    </source>
</evidence>
<dbReference type="PANTHER" id="PTHR45586:SF1">
    <property type="entry name" value="LIPOPOLYSACCHARIDE ASSEMBLY PROTEIN B"/>
    <property type="match status" value="1"/>
</dbReference>